<dbReference type="AlphaFoldDB" id="A0AAN7ZYB9"/>
<feature type="compositionally biased region" description="Polar residues" evidence="1">
    <location>
        <begin position="170"/>
        <end position="182"/>
    </location>
</feature>
<comment type="caution">
    <text evidence="2">The sequence shown here is derived from an EMBL/GenBank/DDBJ whole genome shotgun (WGS) entry which is preliminary data.</text>
</comment>
<feature type="region of interest" description="Disordered" evidence="1">
    <location>
        <begin position="1"/>
        <end position="26"/>
    </location>
</feature>
<feature type="compositionally biased region" description="Low complexity" evidence="1">
    <location>
        <begin position="72"/>
        <end position="85"/>
    </location>
</feature>
<evidence type="ECO:0000313" key="2">
    <source>
        <dbReference type="EMBL" id="KAK5690836.1"/>
    </source>
</evidence>
<feature type="compositionally biased region" description="Basic and acidic residues" evidence="1">
    <location>
        <begin position="283"/>
        <end position="294"/>
    </location>
</feature>
<protein>
    <submittedName>
        <fullName evidence="2">Uncharacterized protein</fullName>
    </submittedName>
</protein>
<feature type="region of interest" description="Disordered" evidence="1">
    <location>
        <begin position="116"/>
        <end position="380"/>
    </location>
</feature>
<sequence length="380" mass="41763">MPIIRNPFRKQDENVRPSITTGVEQKPSDVTAIKPVDVATGKEKDSAEYKLSEINDSGVYLPPSPTGERKSFWSTHSSRSTTSTSNNYRAHLNASDDQFSISRESFDSYRRSFDISARSPVLQGLQDAGAGRTRASLDPGRTRASLDSRTFMPPPPPPRSSNSFTRPSQVPAQLQEEPTQPDSFEDVDIQDKPTAQQPKKRGLFSRITEFNDHSERPSSQDGKDANKSEKPWHHFGGRKRGQSGQGAELGAIPKRETTPKPESALKNQASAYGRHGSITSFKPVKEAPKIETPKVAETPKIVETQAMAGAAKPEEELRADSGIDVEHAAQEMKEVSLDDTPKPEVSKTSIPTPKNAEEQVKVPEPVQNAQVPEMKTVSLE</sequence>
<dbReference type="EMBL" id="JAVRQU010000023">
    <property type="protein sequence ID" value="KAK5690836.1"/>
    <property type="molecule type" value="Genomic_DNA"/>
</dbReference>
<dbReference type="Proteomes" id="UP001310594">
    <property type="component" value="Unassembled WGS sequence"/>
</dbReference>
<reference evidence="2" key="1">
    <citation type="submission" date="2023-08" db="EMBL/GenBank/DDBJ databases">
        <title>Black Yeasts Isolated from many extreme environments.</title>
        <authorList>
            <person name="Coleine C."/>
            <person name="Stajich J.E."/>
            <person name="Selbmann L."/>
        </authorList>
    </citation>
    <scope>NUCLEOTIDE SEQUENCE</scope>
    <source>
        <strain evidence="2">CCFEE 5810</strain>
    </source>
</reference>
<evidence type="ECO:0000313" key="3">
    <source>
        <dbReference type="Proteomes" id="UP001310594"/>
    </source>
</evidence>
<gene>
    <name evidence="2" type="ORF">LTR97_011997</name>
</gene>
<evidence type="ECO:0000256" key="1">
    <source>
        <dbReference type="SAM" id="MobiDB-lite"/>
    </source>
</evidence>
<feature type="compositionally biased region" description="Basic and acidic residues" evidence="1">
    <location>
        <begin position="209"/>
        <end position="232"/>
    </location>
</feature>
<feature type="compositionally biased region" description="Basic and acidic residues" evidence="1">
    <location>
        <begin position="312"/>
        <end position="345"/>
    </location>
</feature>
<name>A0AAN7ZYB9_9PEZI</name>
<proteinExistence type="predicted"/>
<accession>A0AAN7ZYB9</accession>
<organism evidence="2 3">
    <name type="scientific">Elasticomyces elasticus</name>
    <dbReference type="NCBI Taxonomy" id="574655"/>
    <lineage>
        <taxon>Eukaryota</taxon>
        <taxon>Fungi</taxon>
        <taxon>Dikarya</taxon>
        <taxon>Ascomycota</taxon>
        <taxon>Pezizomycotina</taxon>
        <taxon>Dothideomycetes</taxon>
        <taxon>Dothideomycetidae</taxon>
        <taxon>Mycosphaerellales</taxon>
        <taxon>Teratosphaeriaceae</taxon>
        <taxon>Elasticomyces</taxon>
    </lineage>
</organism>
<feature type="region of interest" description="Disordered" evidence="1">
    <location>
        <begin position="56"/>
        <end position="100"/>
    </location>
</feature>